<dbReference type="AlphaFoldDB" id="A0A8J2QZ90"/>
<evidence type="ECO:0000313" key="2">
    <source>
        <dbReference type="EMBL" id="CAG9575488.1"/>
    </source>
</evidence>
<comment type="caution">
    <text evidence="2">The sequence shown here is derived from an EMBL/GenBank/DDBJ whole genome shotgun (WGS) entry which is preliminary data.</text>
</comment>
<dbReference type="EMBL" id="CAKASE010000074">
    <property type="protein sequence ID" value="CAG9575488.1"/>
    <property type="molecule type" value="Genomic_DNA"/>
</dbReference>
<organism evidence="2 3">
    <name type="scientific">Danaus chrysippus</name>
    <name type="common">African queen</name>
    <dbReference type="NCBI Taxonomy" id="151541"/>
    <lineage>
        <taxon>Eukaryota</taxon>
        <taxon>Metazoa</taxon>
        <taxon>Ecdysozoa</taxon>
        <taxon>Arthropoda</taxon>
        <taxon>Hexapoda</taxon>
        <taxon>Insecta</taxon>
        <taxon>Pterygota</taxon>
        <taxon>Neoptera</taxon>
        <taxon>Endopterygota</taxon>
        <taxon>Lepidoptera</taxon>
        <taxon>Glossata</taxon>
        <taxon>Ditrysia</taxon>
        <taxon>Papilionoidea</taxon>
        <taxon>Nymphalidae</taxon>
        <taxon>Danainae</taxon>
        <taxon>Danaini</taxon>
        <taxon>Danaina</taxon>
        <taxon>Danaus</taxon>
        <taxon>Anosia</taxon>
    </lineage>
</organism>
<dbReference type="Proteomes" id="UP000789524">
    <property type="component" value="Unassembled WGS sequence"/>
</dbReference>
<dbReference type="OrthoDB" id="7246851at2759"/>
<protein>
    <submittedName>
        <fullName evidence="2">(African queen) hypothetical protein</fullName>
    </submittedName>
</protein>
<sequence length="92" mass="9992">MATAALHQDPGTTPLWLASSTGWTVPTTIVSALSTVEVFTRNPGHGLYDIPRRIGSLLNFAIYTLRPTEVCDAHPRDKDAPDRSCSSGAQRR</sequence>
<proteinExistence type="predicted"/>
<keyword evidence="3" id="KW-1185">Reference proteome</keyword>
<reference evidence="2" key="1">
    <citation type="submission" date="2021-09" db="EMBL/GenBank/DDBJ databases">
        <authorList>
            <person name="Martin H S."/>
        </authorList>
    </citation>
    <scope>NUCLEOTIDE SEQUENCE</scope>
</reference>
<evidence type="ECO:0000313" key="3">
    <source>
        <dbReference type="Proteomes" id="UP000789524"/>
    </source>
</evidence>
<feature type="compositionally biased region" description="Basic and acidic residues" evidence="1">
    <location>
        <begin position="72"/>
        <end position="82"/>
    </location>
</feature>
<evidence type="ECO:0000256" key="1">
    <source>
        <dbReference type="SAM" id="MobiDB-lite"/>
    </source>
</evidence>
<gene>
    <name evidence="2" type="ORF">DCHRY22_LOCUS11373</name>
</gene>
<name>A0A8J2QZ90_9NEOP</name>
<feature type="region of interest" description="Disordered" evidence="1">
    <location>
        <begin position="72"/>
        <end position="92"/>
    </location>
</feature>
<accession>A0A8J2QZ90</accession>